<reference evidence="2" key="1">
    <citation type="submission" date="2022-03" db="EMBL/GenBank/DDBJ databases">
        <title>Draft genome sequence of Aduncisulcus paluster, a free-living microaerophilic Fornicata.</title>
        <authorList>
            <person name="Yuyama I."/>
            <person name="Kume K."/>
            <person name="Tamura T."/>
            <person name="Inagaki Y."/>
            <person name="Hashimoto T."/>
        </authorList>
    </citation>
    <scope>NUCLEOTIDE SEQUENCE</scope>
    <source>
        <strain evidence="2">NY0171</strain>
    </source>
</reference>
<organism evidence="2 3">
    <name type="scientific">Aduncisulcus paluster</name>
    <dbReference type="NCBI Taxonomy" id="2918883"/>
    <lineage>
        <taxon>Eukaryota</taxon>
        <taxon>Metamonada</taxon>
        <taxon>Carpediemonas-like organisms</taxon>
        <taxon>Aduncisulcus</taxon>
    </lineage>
</organism>
<evidence type="ECO:0000313" key="3">
    <source>
        <dbReference type="Proteomes" id="UP001057375"/>
    </source>
</evidence>
<sequence length="293" mass="32676">MSFINLHSFLSKQKSIPGKDDLERIIHEYGKLFAPCITPKFSECSLAEDVKDILHNKFGGIPYCSEAYPHVMCSECGETSYLLCQIDLSTVPPDILPPSIPTRGLLQAFLCCADCGDMGTVRIIPQDTLTHPHVIPSYALDLLEKESEKKGAKDDEAESEAPPSYELQKGPFKCNRVTSWSDTQYMLPYNNIEDAFTYVYGKEVEESIRGDLDLLQEMADAIVPSGDYFGGWSVYIQSTLTECECSTCKSVVMNVVQIESECGVEYGFCDCGRAYVTVCPNHLSELEITWDCD</sequence>
<evidence type="ECO:0000256" key="1">
    <source>
        <dbReference type="SAM" id="MobiDB-lite"/>
    </source>
</evidence>
<dbReference type="Pfam" id="PF09234">
    <property type="entry name" value="DUF1963"/>
    <property type="match status" value="1"/>
</dbReference>
<dbReference type="SUPFAM" id="SSF103032">
    <property type="entry name" value="Hypothetical protein YwqG"/>
    <property type="match status" value="1"/>
</dbReference>
<dbReference type="Gene3D" id="2.30.320.10">
    <property type="entry name" value="YwqG-like"/>
    <property type="match status" value="1"/>
</dbReference>
<feature type="region of interest" description="Disordered" evidence="1">
    <location>
        <begin position="149"/>
        <end position="168"/>
    </location>
</feature>
<name>A0ABQ5KVZ4_9EUKA</name>
<dbReference type="Proteomes" id="UP001057375">
    <property type="component" value="Unassembled WGS sequence"/>
</dbReference>
<evidence type="ECO:0000313" key="2">
    <source>
        <dbReference type="EMBL" id="GKT35609.1"/>
    </source>
</evidence>
<protein>
    <submittedName>
        <fullName evidence="2">Uncharacterized protein</fullName>
    </submittedName>
</protein>
<accession>A0ABQ5KVZ4</accession>
<dbReference type="EMBL" id="BQXS01011028">
    <property type="protein sequence ID" value="GKT35609.1"/>
    <property type="molecule type" value="Genomic_DNA"/>
</dbReference>
<dbReference type="InterPro" id="IPR035948">
    <property type="entry name" value="YwqG-like_sf"/>
</dbReference>
<keyword evidence="3" id="KW-1185">Reference proteome</keyword>
<comment type="caution">
    <text evidence="2">The sequence shown here is derived from an EMBL/GenBank/DDBJ whole genome shotgun (WGS) entry which is preliminary data.</text>
</comment>
<dbReference type="InterPro" id="IPR015315">
    <property type="entry name" value="DUF1963"/>
</dbReference>
<gene>
    <name evidence="2" type="ORF">ADUPG1_008735</name>
</gene>
<proteinExistence type="predicted"/>